<proteinExistence type="predicted"/>
<organism evidence="1 2">
    <name type="scientific">Massilia cavernae</name>
    <dbReference type="NCBI Taxonomy" id="2320864"/>
    <lineage>
        <taxon>Bacteria</taxon>
        <taxon>Pseudomonadati</taxon>
        <taxon>Pseudomonadota</taxon>
        <taxon>Betaproteobacteria</taxon>
        <taxon>Burkholderiales</taxon>
        <taxon>Oxalobacteraceae</taxon>
        <taxon>Telluria group</taxon>
        <taxon>Massilia</taxon>
    </lineage>
</organism>
<protein>
    <submittedName>
        <fullName evidence="1">Uncharacterized protein</fullName>
    </submittedName>
</protein>
<dbReference type="AlphaFoldDB" id="A0A418X766"/>
<name>A0A418X766_9BURK</name>
<evidence type="ECO:0000313" key="2">
    <source>
        <dbReference type="Proteomes" id="UP000284006"/>
    </source>
</evidence>
<sequence length="351" mass="39128">MNLIDAELVNPYSVDPRKEFPHVPEHQENWTEYHYFFAYDKDADIGMSLHIGRLVEDLSIWRGILYVFMPGDEVLVHKCVGRGEHARGFNAGPLAITCVEPMQLWTIDFDGAAHSTTGKSLCRDVLRDGVDEVIKLHIQFEAASPFFSLDPSRIDGLAAMGWAHDHHEQIHTIKGEIVRGGEAYRLCGMGIRDHSSGPRDTGKPFGGVFFNALFPSGKAVSFTMVKTKTYDGSYGYLFWGDGSPLEQIRVIESEPINDAATPLGSVHPDVAEGSPRFRVVLGTSRGEQVMEVERRRSIATTYVPPHHEVAGTDYARPEAAQQTKTVALVTWDGEVGTCQLDRYVRIKTLKR</sequence>
<dbReference type="EMBL" id="QYUP01000198">
    <property type="protein sequence ID" value="RJG08290.1"/>
    <property type="molecule type" value="Genomic_DNA"/>
</dbReference>
<dbReference type="SUPFAM" id="SSF159245">
    <property type="entry name" value="AttH-like"/>
    <property type="match status" value="1"/>
</dbReference>
<dbReference type="Proteomes" id="UP000284006">
    <property type="component" value="Unassembled WGS sequence"/>
</dbReference>
<evidence type="ECO:0000313" key="1">
    <source>
        <dbReference type="EMBL" id="RJG08290.1"/>
    </source>
</evidence>
<accession>A0A418X766</accession>
<dbReference type="RefSeq" id="WP_119813265.1">
    <property type="nucleotide sequence ID" value="NZ_QYUP01000198.1"/>
</dbReference>
<comment type="caution">
    <text evidence="1">The sequence shown here is derived from an EMBL/GenBank/DDBJ whole genome shotgun (WGS) entry which is preliminary data.</text>
</comment>
<dbReference type="OrthoDB" id="115252at2"/>
<keyword evidence="2" id="KW-1185">Reference proteome</keyword>
<reference evidence="1 2" key="1">
    <citation type="submission" date="2018-09" db="EMBL/GenBank/DDBJ databases">
        <authorList>
            <person name="Zhu H."/>
        </authorList>
    </citation>
    <scope>NUCLEOTIDE SEQUENCE [LARGE SCALE GENOMIC DNA]</scope>
    <source>
        <strain evidence="1 2">K1S02-61</strain>
    </source>
</reference>
<gene>
    <name evidence="1" type="ORF">D3872_24800</name>
</gene>